<dbReference type="Proteomes" id="UP000005561">
    <property type="component" value="Unassembled WGS sequence"/>
</dbReference>
<keyword evidence="1" id="KW-0175">Coiled coil</keyword>
<dbReference type="AlphaFoldDB" id="C6LGI3"/>
<reference evidence="2" key="1">
    <citation type="submission" date="2009-07" db="EMBL/GenBank/DDBJ databases">
        <authorList>
            <person name="Weinstock G."/>
            <person name="Sodergren E."/>
            <person name="Clifton S."/>
            <person name="Fulton L."/>
            <person name="Fulton B."/>
            <person name="Courtney L."/>
            <person name="Fronick C."/>
            <person name="Harrison M."/>
            <person name="Strong C."/>
            <person name="Farmer C."/>
            <person name="Delahaunty K."/>
            <person name="Markovic C."/>
            <person name="Hall O."/>
            <person name="Minx P."/>
            <person name="Tomlinson C."/>
            <person name="Mitreva M."/>
            <person name="Nelson J."/>
            <person name="Hou S."/>
            <person name="Wollam A."/>
            <person name="Pepin K.H."/>
            <person name="Johnson M."/>
            <person name="Bhonagiri V."/>
            <person name="Nash W.E."/>
            <person name="Warren W."/>
            <person name="Chinwalla A."/>
            <person name="Mardis E.R."/>
            <person name="Wilson R.K."/>
        </authorList>
    </citation>
    <scope>NUCLEOTIDE SEQUENCE [LARGE SCALE GENOMIC DNA]</scope>
    <source>
        <strain evidence="2">DSM 14469</strain>
    </source>
</reference>
<name>C6LGI3_9FIRM</name>
<accession>C6LGI3</accession>
<organism evidence="2 3">
    <name type="scientific">Marvinbryantia formatexigens DSM 14469</name>
    <dbReference type="NCBI Taxonomy" id="478749"/>
    <lineage>
        <taxon>Bacteria</taxon>
        <taxon>Bacillati</taxon>
        <taxon>Bacillota</taxon>
        <taxon>Clostridia</taxon>
        <taxon>Lachnospirales</taxon>
        <taxon>Lachnospiraceae</taxon>
        <taxon>Marvinbryantia</taxon>
    </lineage>
</organism>
<dbReference type="STRING" id="168384.SAMN05660368_00998"/>
<sequence>MSGCVRCGLPENYAGIKLDENGVCNYCHFYDEHKEELTDYEALEKKFSAEIEKAKQKAKENGAKYDCIVGVSGGKDGAYITYQLKHKYGMRVLTYTLDNGFSTDFGKDNIANLVDKMDVDHIRITVNESKLRGYYSACMKLMHNFCSVCFHLCHYYSHLLASQYKIPLIVNGRTHMQVLQAADSTKGIEPFEISRNLADFEYQMFGRLVEKMASTKRLDYLPEAEVTSLSYFMYHDVTDEEKMAFLQEKVGWNRPKSKVPHPDCWAHHIAEKCSIEKLGYPVRTGELAVFAREGSMTVEESVAERERDTQYFSTVDPELEARFYARIKKR</sequence>
<dbReference type="eggNOG" id="COG0367">
    <property type="taxonomic scope" value="Bacteria"/>
</dbReference>
<evidence type="ECO:0008006" key="4">
    <source>
        <dbReference type="Google" id="ProtNLM"/>
    </source>
</evidence>
<proteinExistence type="predicted"/>
<dbReference type="RefSeq" id="WP_006862528.1">
    <property type="nucleotide sequence ID" value="NZ_ACCL02000012.1"/>
</dbReference>
<dbReference type="OrthoDB" id="702at2"/>
<evidence type="ECO:0000313" key="2">
    <source>
        <dbReference type="EMBL" id="EET60183.1"/>
    </source>
</evidence>
<protein>
    <recommendedName>
        <fullName evidence="4">N-acetyl sugar amidotransferase</fullName>
    </recommendedName>
</protein>
<keyword evidence="3" id="KW-1185">Reference proteome</keyword>
<comment type="caution">
    <text evidence="2">The sequence shown here is derived from an EMBL/GenBank/DDBJ whole genome shotgun (WGS) entry which is preliminary data.</text>
</comment>
<dbReference type="InterPro" id="IPR014729">
    <property type="entry name" value="Rossmann-like_a/b/a_fold"/>
</dbReference>
<feature type="coiled-coil region" evidence="1">
    <location>
        <begin position="30"/>
        <end position="57"/>
    </location>
</feature>
<gene>
    <name evidence="2" type="ORF">BRYFOR_07743</name>
</gene>
<dbReference type="SUPFAM" id="SSF52402">
    <property type="entry name" value="Adenine nucleotide alpha hydrolases-like"/>
    <property type="match status" value="1"/>
</dbReference>
<dbReference type="Gene3D" id="3.40.50.620">
    <property type="entry name" value="HUPs"/>
    <property type="match status" value="1"/>
</dbReference>
<evidence type="ECO:0000256" key="1">
    <source>
        <dbReference type="SAM" id="Coils"/>
    </source>
</evidence>
<evidence type="ECO:0000313" key="3">
    <source>
        <dbReference type="Proteomes" id="UP000005561"/>
    </source>
</evidence>
<dbReference type="EMBL" id="ACCL02000012">
    <property type="protein sequence ID" value="EET60183.1"/>
    <property type="molecule type" value="Genomic_DNA"/>
</dbReference>